<dbReference type="RefSeq" id="WP_023623173.1">
    <property type="nucleotide sequence ID" value="NZ_CP034300.1"/>
</dbReference>
<dbReference type="Proteomes" id="UP000464718">
    <property type="component" value="Plasmid pvpsd2016-1"/>
</dbReference>
<dbReference type="EMBL" id="DACQKT010000027">
    <property type="protein sequence ID" value="HAS6680170.1"/>
    <property type="molecule type" value="Genomic_DNA"/>
</dbReference>
<dbReference type="Proteomes" id="UP000856022">
    <property type="component" value="Unassembled WGS sequence"/>
</dbReference>
<keyword evidence="2" id="KW-0378">Hydrolase</keyword>
<geneLocation type="plasmid" evidence="5">
    <name>pvpsd2016-1</name>
</geneLocation>
<dbReference type="GO" id="GO:0016787">
    <property type="term" value="F:hydrolase activity"/>
    <property type="evidence" value="ECO:0007669"/>
    <property type="project" value="UniProtKB-KW"/>
</dbReference>
<reference evidence="3" key="1">
    <citation type="journal article" date="2018" name="Genome Biol.">
        <title>SKESA: strategic k-mer extension for scrupulous assemblies.</title>
        <authorList>
            <person name="Souvorov A."/>
            <person name="Agarwala R."/>
            <person name="Lipman D.J."/>
        </authorList>
    </citation>
    <scope>NUCLEOTIDE SEQUENCE</scope>
    <source>
        <strain evidence="3">1930</strain>
    </source>
</reference>
<proteinExistence type="predicted"/>
<evidence type="ECO:0000256" key="2">
    <source>
        <dbReference type="ARBA" id="ARBA00022801"/>
    </source>
</evidence>
<evidence type="ECO:0000313" key="4">
    <source>
        <dbReference type="EMBL" id="QHH12889.1"/>
    </source>
</evidence>
<dbReference type="Gene3D" id="3.30.70.240">
    <property type="match status" value="1"/>
</dbReference>
<gene>
    <name evidence="4" type="ORF">EHC69_26750</name>
    <name evidence="3" type="ORF">I7278_25665</name>
</gene>
<protein>
    <submittedName>
        <fullName evidence="3">Uncharacterized protein</fullName>
    </submittedName>
</protein>
<dbReference type="Pfam" id="PF09827">
    <property type="entry name" value="CRISPR_Cas2"/>
    <property type="match status" value="1"/>
</dbReference>
<keyword evidence="1" id="KW-0540">Nuclease</keyword>
<sequence>MTTFFISYDLVANRDYKRLYTELEDFGAVRVLESVWCLKHSNTTASDLRDHLRGFIDRDDRLLVIQSADWASLRLLKSPNDI</sequence>
<accession>A0A2R9VGK5</accession>
<evidence type="ECO:0000313" key="5">
    <source>
        <dbReference type="Proteomes" id="UP000464718"/>
    </source>
</evidence>
<evidence type="ECO:0000313" key="3">
    <source>
        <dbReference type="EMBL" id="HAS6680170.1"/>
    </source>
</evidence>
<dbReference type="GO" id="GO:0004518">
    <property type="term" value="F:nuclease activity"/>
    <property type="evidence" value="ECO:0007669"/>
    <property type="project" value="UniProtKB-KW"/>
</dbReference>
<dbReference type="SUPFAM" id="SSF143430">
    <property type="entry name" value="TTP0101/SSO1404-like"/>
    <property type="match status" value="1"/>
</dbReference>
<dbReference type="AlphaFoldDB" id="A0A2R9VGK5"/>
<evidence type="ECO:0000256" key="1">
    <source>
        <dbReference type="ARBA" id="ARBA00022722"/>
    </source>
</evidence>
<dbReference type="InterPro" id="IPR019199">
    <property type="entry name" value="Virulence_VapD/CRISPR_Cas2"/>
</dbReference>
<reference evidence="3" key="3">
    <citation type="submission" date="2019-12" db="EMBL/GenBank/DDBJ databases">
        <authorList>
            <consortium name="NCBI Pathogen Detection Project"/>
        </authorList>
    </citation>
    <scope>NUCLEOTIDE SEQUENCE</scope>
    <source>
        <strain evidence="3">1930</strain>
    </source>
</reference>
<geneLocation type="plasmid" evidence="4">
    <name>pVPSD2016-1</name>
</geneLocation>
<organism evidence="3">
    <name type="scientific">Vibrio parahaemolyticus</name>
    <dbReference type="NCBI Taxonomy" id="670"/>
    <lineage>
        <taxon>Bacteria</taxon>
        <taxon>Pseudomonadati</taxon>
        <taxon>Pseudomonadota</taxon>
        <taxon>Gammaproteobacteria</taxon>
        <taxon>Vibrionales</taxon>
        <taxon>Vibrionaceae</taxon>
        <taxon>Vibrio</taxon>
    </lineage>
</organism>
<name>A0A2R9VGK5_VIBPH</name>
<keyword evidence="4" id="KW-0614">Plasmid</keyword>
<reference evidence="4 5" key="2">
    <citation type="submission" date="2018-12" db="EMBL/GenBank/DDBJ databases">
        <title>Genomic insights into the evolutionary origins and pathogenicity of five Vibrio parahaemolyticus strains isolated from the shrimp with acute hepatopancreatic necrosis disease (AHPND).</title>
        <authorList>
            <person name="Yang Q."/>
            <person name="Dong X."/>
            <person name="Xie G."/>
            <person name="Fu S."/>
            <person name="Zou P."/>
            <person name="Sun J."/>
            <person name="Wang Y."/>
            <person name="Huang J."/>
        </authorList>
    </citation>
    <scope>NUCLEOTIDE SEQUENCE [LARGE SCALE GENOMIC DNA]</scope>
    <source>
        <strain evidence="4 5">20160303005-1</strain>
        <plasmid evidence="4">pVPSD2016-1</plasmid>
        <plasmid evidence="5">pvpsd2016-1</plasmid>
    </source>
</reference>
<dbReference type="EMBL" id="CP034300">
    <property type="protein sequence ID" value="QHH12889.1"/>
    <property type="molecule type" value="Genomic_DNA"/>
</dbReference>